<dbReference type="Pfam" id="PF00076">
    <property type="entry name" value="RRM_1"/>
    <property type="match status" value="2"/>
</dbReference>
<dbReference type="AlphaFoldDB" id="M1VIK6"/>
<sequence>MTSNASVTGPHPENGTVQPGAVPVQDAMLTVTNEHEFADSSGNVAVGEQAASLMSGQVSDTAPASPRRPVRTSKLDPNAPPAGPGSEGGALPSRRVYVGNLAWSVSWQALKDHMRKAGEVVFAEVFTERDGRSRGCGVVEYATEADSANAIATLNDTELQGRLIFVREDREPNQPLRRNKTSASGFHGANATTGNRHHEARGRNQPPSFPSDKGRKIIVWNLPYSYTWQDLKDEFRACGNIIRADILIDQEGRSRGAGTIVFESEEDAQRAIQMMDRAELAGRIVDVRLDKYA</sequence>
<dbReference type="STRING" id="280699.M1VIK6"/>
<dbReference type="PROSITE" id="PS50102">
    <property type="entry name" value="RRM"/>
    <property type="match status" value="2"/>
</dbReference>
<dbReference type="KEGG" id="cme:CYME_CMM078C"/>
<dbReference type="PANTHER" id="PTHR23003:SF3">
    <property type="entry name" value="FI21236P1-RELATED"/>
    <property type="match status" value="1"/>
</dbReference>
<dbReference type="PANTHER" id="PTHR23003">
    <property type="entry name" value="RNA RECOGNITION MOTIF RRM DOMAIN CONTAINING PROTEIN"/>
    <property type="match status" value="1"/>
</dbReference>
<evidence type="ECO:0000256" key="1">
    <source>
        <dbReference type="ARBA" id="ARBA00022884"/>
    </source>
</evidence>
<dbReference type="FunFam" id="3.30.70.330:FF:000362">
    <property type="entry name" value="GBP2p Poly(A+) RNA-binding protein"/>
    <property type="match status" value="1"/>
</dbReference>
<dbReference type="OMA" id="PAKGCRV"/>
<dbReference type="eggNOG" id="KOG0118">
    <property type="taxonomic scope" value="Eukaryota"/>
</dbReference>
<dbReference type="OrthoDB" id="1049195at2759"/>
<keyword evidence="6" id="KW-1185">Reference proteome</keyword>
<keyword evidence="1 2" id="KW-0694">RNA-binding</keyword>
<dbReference type="SMART" id="SM00360">
    <property type="entry name" value="RRM"/>
    <property type="match status" value="2"/>
</dbReference>
<evidence type="ECO:0000256" key="3">
    <source>
        <dbReference type="SAM" id="MobiDB-lite"/>
    </source>
</evidence>
<dbReference type="GeneID" id="16995091"/>
<dbReference type="FunFam" id="3.30.70.330:FF:000034">
    <property type="entry name" value="heterogeneous nuclear ribonucleoprotein M isoform X1"/>
    <property type="match status" value="1"/>
</dbReference>
<dbReference type="Gene3D" id="3.30.70.330">
    <property type="match status" value="2"/>
</dbReference>
<dbReference type="Gramene" id="CMM078CT">
    <property type="protein sequence ID" value="CMM078CT"/>
    <property type="gene ID" value="CMM078C"/>
</dbReference>
<dbReference type="HOGENOM" id="CLU_012062_15_7_1"/>
<gene>
    <name evidence="5" type="ORF">CYME_CMM078C</name>
</gene>
<protein>
    <submittedName>
        <fullName evidence="5">Similar to Gbp1p protein</fullName>
    </submittedName>
</protein>
<dbReference type="RefSeq" id="XP_005536994.1">
    <property type="nucleotide sequence ID" value="XM_005536937.1"/>
</dbReference>
<evidence type="ECO:0000313" key="5">
    <source>
        <dbReference type="EMBL" id="BAM80958.1"/>
    </source>
</evidence>
<dbReference type="Proteomes" id="UP000007014">
    <property type="component" value="Chromosome 13"/>
</dbReference>
<accession>M1VIK6</accession>
<feature type="region of interest" description="Disordered" evidence="3">
    <location>
        <begin position="1"/>
        <end position="23"/>
    </location>
</feature>
<feature type="domain" description="RRM" evidence="4">
    <location>
        <begin position="94"/>
        <end position="171"/>
    </location>
</feature>
<dbReference type="GO" id="GO:0005737">
    <property type="term" value="C:cytoplasm"/>
    <property type="evidence" value="ECO:0007669"/>
    <property type="project" value="TreeGrafter"/>
</dbReference>
<dbReference type="GO" id="GO:0003729">
    <property type="term" value="F:mRNA binding"/>
    <property type="evidence" value="ECO:0007669"/>
    <property type="project" value="TreeGrafter"/>
</dbReference>
<dbReference type="GO" id="GO:1990904">
    <property type="term" value="C:ribonucleoprotein complex"/>
    <property type="evidence" value="ECO:0007669"/>
    <property type="project" value="TreeGrafter"/>
</dbReference>
<evidence type="ECO:0000256" key="2">
    <source>
        <dbReference type="PROSITE-ProRule" id="PRU00176"/>
    </source>
</evidence>
<organism evidence="5 6">
    <name type="scientific">Cyanidioschyzon merolae (strain NIES-3377 / 10D)</name>
    <name type="common">Unicellular red alga</name>
    <dbReference type="NCBI Taxonomy" id="280699"/>
    <lineage>
        <taxon>Eukaryota</taxon>
        <taxon>Rhodophyta</taxon>
        <taxon>Bangiophyceae</taxon>
        <taxon>Cyanidiales</taxon>
        <taxon>Cyanidiaceae</taxon>
        <taxon>Cyanidioschyzon</taxon>
    </lineage>
</organism>
<name>M1VIK6_CYAM1</name>
<dbReference type="SUPFAM" id="SSF54928">
    <property type="entry name" value="RNA-binding domain, RBD"/>
    <property type="match status" value="1"/>
</dbReference>
<dbReference type="InterPro" id="IPR012677">
    <property type="entry name" value="Nucleotide-bd_a/b_plait_sf"/>
</dbReference>
<feature type="region of interest" description="Disordered" evidence="3">
    <location>
        <begin position="52"/>
        <end position="92"/>
    </location>
</feature>
<dbReference type="CDD" id="cd12339">
    <property type="entry name" value="RRM2_SRSF1_4_like"/>
    <property type="match status" value="1"/>
</dbReference>
<dbReference type="InterPro" id="IPR035979">
    <property type="entry name" value="RBD_domain_sf"/>
</dbReference>
<proteinExistence type="predicted"/>
<evidence type="ECO:0000313" key="6">
    <source>
        <dbReference type="Proteomes" id="UP000007014"/>
    </source>
</evidence>
<evidence type="ECO:0000259" key="4">
    <source>
        <dbReference type="PROSITE" id="PS50102"/>
    </source>
</evidence>
<feature type="domain" description="RRM" evidence="4">
    <location>
        <begin position="215"/>
        <end position="292"/>
    </location>
</feature>
<reference evidence="5 6" key="2">
    <citation type="journal article" date="2007" name="BMC Biol.">
        <title>A 100%-complete sequence reveals unusually simple genomic features in the hot-spring red alga Cyanidioschyzon merolae.</title>
        <authorList>
            <person name="Nozaki H."/>
            <person name="Takano H."/>
            <person name="Misumi O."/>
            <person name="Terasawa K."/>
            <person name="Matsuzaki M."/>
            <person name="Maruyama S."/>
            <person name="Nishida K."/>
            <person name="Yagisawa F."/>
            <person name="Yoshida Y."/>
            <person name="Fujiwara T."/>
            <person name="Takio S."/>
            <person name="Tamura K."/>
            <person name="Chung S.J."/>
            <person name="Nakamura S."/>
            <person name="Kuroiwa H."/>
            <person name="Tanaka K."/>
            <person name="Sato N."/>
            <person name="Kuroiwa T."/>
        </authorList>
    </citation>
    <scope>NUCLEOTIDE SEQUENCE [LARGE SCALE GENOMIC DNA]</scope>
    <source>
        <strain evidence="5 6">10D</strain>
    </source>
</reference>
<feature type="region of interest" description="Disordered" evidence="3">
    <location>
        <begin position="171"/>
        <end position="212"/>
    </location>
</feature>
<dbReference type="GO" id="GO:0005634">
    <property type="term" value="C:nucleus"/>
    <property type="evidence" value="ECO:0007669"/>
    <property type="project" value="TreeGrafter"/>
</dbReference>
<feature type="compositionally biased region" description="Polar residues" evidence="3">
    <location>
        <begin position="52"/>
        <end position="62"/>
    </location>
</feature>
<dbReference type="EMBL" id="AP006495">
    <property type="protein sequence ID" value="BAM80958.1"/>
    <property type="molecule type" value="Genomic_DNA"/>
</dbReference>
<dbReference type="InterPro" id="IPR050374">
    <property type="entry name" value="RRT5_SRSF_SR"/>
</dbReference>
<dbReference type="InterPro" id="IPR000504">
    <property type="entry name" value="RRM_dom"/>
</dbReference>
<reference evidence="5 6" key="1">
    <citation type="journal article" date="2004" name="Nature">
        <title>Genome sequence of the ultrasmall unicellular red alga Cyanidioschyzon merolae 10D.</title>
        <authorList>
            <person name="Matsuzaki M."/>
            <person name="Misumi O."/>
            <person name="Shin-i T."/>
            <person name="Maruyama S."/>
            <person name="Takahara M."/>
            <person name="Miyagishima S."/>
            <person name="Mori T."/>
            <person name="Nishida K."/>
            <person name="Yagisawa F."/>
            <person name="Nishida K."/>
            <person name="Yoshida Y."/>
            <person name="Nishimura Y."/>
            <person name="Nakao S."/>
            <person name="Kobayashi T."/>
            <person name="Momoyama Y."/>
            <person name="Higashiyama T."/>
            <person name="Minoda A."/>
            <person name="Sano M."/>
            <person name="Nomoto H."/>
            <person name="Oishi K."/>
            <person name="Hayashi H."/>
            <person name="Ohta F."/>
            <person name="Nishizaka S."/>
            <person name="Haga S."/>
            <person name="Miura S."/>
            <person name="Morishita T."/>
            <person name="Kabeya Y."/>
            <person name="Terasawa K."/>
            <person name="Suzuki Y."/>
            <person name="Ishii Y."/>
            <person name="Asakawa S."/>
            <person name="Takano H."/>
            <person name="Ohta N."/>
            <person name="Kuroiwa H."/>
            <person name="Tanaka K."/>
            <person name="Shimizu N."/>
            <person name="Sugano S."/>
            <person name="Sato N."/>
            <person name="Nozaki H."/>
            <person name="Ogasawara N."/>
            <person name="Kohara Y."/>
            <person name="Kuroiwa T."/>
        </authorList>
    </citation>
    <scope>NUCLEOTIDE SEQUENCE [LARGE SCALE GENOMIC DNA]</scope>
    <source>
        <strain evidence="5 6">10D</strain>
    </source>
</reference>